<evidence type="ECO:0000313" key="10">
    <source>
        <dbReference type="Proteomes" id="UP000186336"/>
    </source>
</evidence>
<dbReference type="PANTHER" id="PTHR39583">
    <property type="entry name" value="TYPE II SECRETION SYSTEM PROTEIN J-RELATED"/>
    <property type="match status" value="1"/>
</dbReference>
<dbReference type="GO" id="GO:0005886">
    <property type="term" value="C:plasma membrane"/>
    <property type="evidence" value="ECO:0007669"/>
    <property type="project" value="UniProtKB-SubCell"/>
</dbReference>
<dbReference type="RefSeq" id="WP_076630828.1">
    <property type="nucleotide sequence ID" value="NZ_CP019317.1"/>
</dbReference>
<accession>A0A1P8N240</accession>
<evidence type="ECO:0000313" key="9">
    <source>
        <dbReference type="EMBL" id="APX14298.1"/>
    </source>
</evidence>
<keyword evidence="9" id="KW-0614">Plasmid</keyword>
<reference evidence="9 10" key="1">
    <citation type="submission" date="2017-01" db="EMBL/GenBank/DDBJ databases">
        <title>Complete genome of Tateyamaria omphalii DOK1-4 isolated from seawater in Dokdo.</title>
        <authorList>
            <person name="Kim J.H."/>
            <person name="Chi W.-J."/>
        </authorList>
    </citation>
    <scope>NUCLEOTIDE SEQUENCE [LARGE SCALE GENOMIC DNA]</scope>
    <source>
        <strain evidence="9 10">DOK1-4</strain>
        <plasmid evidence="9 10">pDOK1-4-5</plasmid>
    </source>
</reference>
<dbReference type="InterPro" id="IPR045584">
    <property type="entry name" value="Pilin-like"/>
</dbReference>
<evidence type="ECO:0000256" key="6">
    <source>
        <dbReference type="ARBA" id="ARBA00022989"/>
    </source>
</evidence>
<evidence type="ECO:0008006" key="11">
    <source>
        <dbReference type="Google" id="ProtNLM"/>
    </source>
</evidence>
<keyword evidence="2" id="KW-1003">Cell membrane</keyword>
<evidence type="ECO:0000256" key="5">
    <source>
        <dbReference type="ARBA" id="ARBA00022692"/>
    </source>
</evidence>
<evidence type="ECO:0000256" key="7">
    <source>
        <dbReference type="ARBA" id="ARBA00023136"/>
    </source>
</evidence>
<dbReference type="EMBL" id="CP019317">
    <property type="protein sequence ID" value="APX14298.1"/>
    <property type="molecule type" value="Genomic_DNA"/>
</dbReference>
<dbReference type="Proteomes" id="UP000186336">
    <property type="component" value="Plasmid pDOK1-4-5"/>
</dbReference>
<gene>
    <name evidence="9" type="ORF">BWR18_20845</name>
</gene>
<dbReference type="PANTHER" id="PTHR39583:SF2">
    <property type="entry name" value="TYPE II SECRETION SYSTEM PROTEIN J"/>
    <property type="match status" value="1"/>
</dbReference>
<geneLocation type="plasmid" evidence="9 10">
    <name>pDOK1-4-5</name>
</geneLocation>
<evidence type="ECO:0000256" key="1">
    <source>
        <dbReference type="ARBA" id="ARBA00004377"/>
    </source>
</evidence>
<name>A0A1P8N240_9RHOB</name>
<sequence length="224" mass="24280">MKPHSDDGTIGLTLIELVVAMALFALVAVMAVQSLSGMIRTSDRLTQIDEASTDLGVAISLLRNDISAVLPMRFYPPESAPFSAVWQNDARTVIGLSLGGQPTAQDVATDRHFAEWRFDQENGTLRRRHWPTLLPADRAQVTGEQIILRGVTGFTLQTYWPGTGWVAGHLPPATTQLTPQAPIALDQDRAGLAPAAYFSNLPSALQITIGTEQWGDLPLVQALQ</sequence>
<keyword evidence="4" id="KW-0997">Cell inner membrane</keyword>
<dbReference type="AlphaFoldDB" id="A0A1P8N240"/>
<organism evidence="9 10">
    <name type="scientific">Tateyamaria omphalii</name>
    <dbReference type="NCBI Taxonomy" id="299262"/>
    <lineage>
        <taxon>Bacteria</taxon>
        <taxon>Pseudomonadati</taxon>
        <taxon>Pseudomonadota</taxon>
        <taxon>Alphaproteobacteria</taxon>
        <taxon>Rhodobacterales</taxon>
        <taxon>Roseobacteraceae</taxon>
        <taxon>Tateyamaria</taxon>
    </lineage>
</organism>
<dbReference type="OrthoDB" id="7869574at2"/>
<keyword evidence="5 8" id="KW-0812">Transmembrane</keyword>
<keyword evidence="6 8" id="KW-1133">Transmembrane helix</keyword>
<evidence type="ECO:0000256" key="3">
    <source>
        <dbReference type="ARBA" id="ARBA00022481"/>
    </source>
</evidence>
<keyword evidence="10" id="KW-1185">Reference proteome</keyword>
<evidence type="ECO:0000256" key="4">
    <source>
        <dbReference type="ARBA" id="ARBA00022519"/>
    </source>
</evidence>
<protein>
    <recommendedName>
        <fullName evidence="11">Type II secretion system protein J</fullName>
    </recommendedName>
</protein>
<feature type="transmembrane region" description="Helical" evidence="8">
    <location>
        <begin position="12"/>
        <end position="32"/>
    </location>
</feature>
<proteinExistence type="predicted"/>
<evidence type="ECO:0000256" key="2">
    <source>
        <dbReference type="ARBA" id="ARBA00022475"/>
    </source>
</evidence>
<dbReference type="InterPro" id="IPR051621">
    <property type="entry name" value="T2SS_protein_J"/>
</dbReference>
<dbReference type="SUPFAM" id="SSF54523">
    <property type="entry name" value="Pili subunits"/>
    <property type="match status" value="2"/>
</dbReference>
<comment type="subcellular location">
    <subcellularLocation>
        <location evidence="1">Cell inner membrane</location>
        <topology evidence="1">Single-pass membrane protein</topology>
    </subcellularLocation>
</comment>
<keyword evidence="7 8" id="KW-0472">Membrane</keyword>
<dbReference type="KEGG" id="tom:BWR18_20845"/>
<keyword evidence="3" id="KW-0488">Methylation</keyword>
<evidence type="ECO:0000256" key="8">
    <source>
        <dbReference type="SAM" id="Phobius"/>
    </source>
</evidence>